<dbReference type="EMBL" id="FNYR01000006">
    <property type="protein sequence ID" value="SEI71565.1"/>
    <property type="molecule type" value="Genomic_DNA"/>
</dbReference>
<dbReference type="CDD" id="cd02440">
    <property type="entry name" value="AdoMet_MTases"/>
    <property type="match status" value="1"/>
</dbReference>
<accession>A0A2H4PXY7</accession>
<dbReference type="InterPro" id="IPR029063">
    <property type="entry name" value="SAM-dependent_MTases_sf"/>
</dbReference>
<evidence type="ECO:0000259" key="2">
    <source>
        <dbReference type="Pfam" id="PF08241"/>
    </source>
</evidence>
<evidence type="ECO:0000256" key="1">
    <source>
        <dbReference type="SAM" id="MobiDB-lite"/>
    </source>
</evidence>
<dbReference type="GO" id="GO:0032259">
    <property type="term" value="P:methylation"/>
    <property type="evidence" value="ECO:0007669"/>
    <property type="project" value="UniProtKB-KW"/>
</dbReference>
<dbReference type="OrthoDB" id="1018at2157"/>
<dbReference type="SUPFAM" id="SSF53335">
    <property type="entry name" value="S-adenosyl-L-methionine-dependent methyltransferases"/>
    <property type="match status" value="1"/>
</dbReference>
<dbReference type="STRING" id="1073996.SAMN05444271_10681"/>
<dbReference type="GeneID" id="35000983"/>
<accession>A0A1H6T5R5</accession>
<dbReference type="Proteomes" id="UP000198888">
    <property type="component" value="Unassembled WGS sequence"/>
</dbReference>
<sequence>MHGLGDVRFFDRLAPLYDLVMPAADRDALTAALARVDGPLDRLLDLGGGSGRATIAVDVPERIVLDVSRPMLQRARYRQPNQTGRRSRPAGTVGPLSAVQGDAGRLPVADDAVDAAMVVDAFHHMPDQQAVIKEAARVVRPGGVFVIREFDPSHPLGWLLVRAEHTIGMASTFHRPAELAERLADGGFDVSLLTGGFEYTLVGHVD</sequence>
<dbReference type="KEGG" id="hae:halTADL_0150"/>
<proteinExistence type="predicted"/>
<feature type="domain" description="Methyltransferase type 11" evidence="2">
    <location>
        <begin position="44"/>
        <end position="147"/>
    </location>
</feature>
<dbReference type="InterPro" id="IPR013216">
    <property type="entry name" value="Methyltransf_11"/>
</dbReference>
<feature type="region of interest" description="Disordered" evidence="1">
    <location>
        <begin position="75"/>
        <end position="96"/>
    </location>
</feature>
<reference evidence="3 4" key="1">
    <citation type="submission" date="2016-10" db="EMBL/GenBank/DDBJ databases">
        <authorList>
            <person name="de Groot N.N."/>
        </authorList>
    </citation>
    <scope>NUCLEOTIDE SEQUENCE [LARGE SCALE GENOMIC DNA]</scope>
    <source>
        <strain evidence="3 4">DSM 22187</strain>
    </source>
</reference>
<dbReference type="GO" id="GO:0008757">
    <property type="term" value="F:S-adenosylmethionine-dependent methyltransferase activity"/>
    <property type="evidence" value="ECO:0007669"/>
    <property type="project" value="InterPro"/>
</dbReference>
<dbReference type="PANTHER" id="PTHR43591">
    <property type="entry name" value="METHYLTRANSFERASE"/>
    <property type="match status" value="1"/>
</dbReference>
<dbReference type="Pfam" id="PF08241">
    <property type="entry name" value="Methyltransf_11"/>
    <property type="match status" value="1"/>
</dbReference>
<dbReference type="RefSeq" id="WP_089671534.1">
    <property type="nucleotide sequence ID" value="NZ_CP024845.1"/>
</dbReference>
<dbReference type="AlphaFoldDB" id="A0A1H6T5R5"/>
<keyword evidence="4" id="KW-1185">Reference proteome</keyword>
<dbReference type="Gene3D" id="3.40.50.150">
    <property type="entry name" value="Vaccinia Virus protein VP39"/>
    <property type="match status" value="1"/>
</dbReference>
<keyword evidence="3" id="KW-0489">Methyltransferase</keyword>
<organism evidence="3 4">
    <name type="scientific">Halohasta litchfieldiae</name>
    <dbReference type="NCBI Taxonomy" id="1073996"/>
    <lineage>
        <taxon>Archaea</taxon>
        <taxon>Methanobacteriati</taxon>
        <taxon>Methanobacteriota</taxon>
        <taxon>Stenosarchaea group</taxon>
        <taxon>Halobacteria</taxon>
        <taxon>Halobacteriales</taxon>
        <taxon>Haloferacaceae</taxon>
        <taxon>Halohasta</taxon>
    </lineage>
</organism>
<gene>
    <name evidence="3" type="ORF">SAMN05444271_10681</name>
</gene>
<evidence type="ECO:0000313" key="4">
    <source>
        <dbReference type="Proteomes" id="UP000198888"/>
    </source>
</evidence>
<dbReference type="PANTHER" id="PTHR43591:SF24">
    <property type="entry name" value="2-METHOXY-6-POLYPRENYL-1,4-BENZOQUINOL METHYLASE, MITOCHONDRIAL"/>
    <property type="match status" value="1"/>
</dbReference>
<evidence type="ECO:0000313" key="3">
    <source>
        <dbReference type="EMBL" id="SEI71565.1"/>
    </source>
</evidence>
<keyword evidence="3" id="KW-0808">Transferase</keyword>
<name>A0A1H6T5R5_9EURY</name>
<protein>
    <submittedName>
        <fullName evidence="3">Demethylmenaquinone methyltransferase / 2-methoxy-6-polyprenyl-1,4-benzoquinol methylase</fullName>
    </submittedName>
</protein>